<dbReference type="InterPro" id="IPR024079">
    <property type="entry name" value="MetalloPept_cat_dom_sf"/>
</dbReference>
<dbReference type="AlphaFoldDB" id="A0AA36CFQ9"/>
<dbReference type="PRINTS" id="PR00786">
    <property type="entry name" value="NEPRILYSIN"/>
</dbReference>
<evidence type="ECO:0000259" key="8">
    <source>
        <dbReference type="Pfam" id="PF01431"/>
    </source>
</evidence>
<evidence type="ECO:0000313" key="10">
    <source>
        <dbReference type="EMBL" id="CAJ0567495.1"/>
    </source>
</evidence>
<gene>
    <name evidence="10" type="ORF">MSPICULIGERA_LOCUS6047</name>
</gene>
<protein>
    <submittedName>
        <fullName evidence="10">Uncharacterized protein</fullName>
    </submittedName>
</protein>
<evidence type="ECO:0000256" key="5">
    <source>
        <dbReference type="ARBA" id="ARBA00022801"/>
    </source>
</evidence>
<dbReference type="CDD" id="cd08662">
    <property type="entry name" value="M13"/>
    <property type="match status" value="1"/>
</dbReference>
<sequence length="594" mass="68960">MILPDADPCQDFFKFACGTFIKNRPLKPGILRTNIIWVLKEDMEETILTFLNNVPWNDTATVADKRVYNAYKLCMETGENGIAGLRDAVDAMGGPPFAAKSRPSLEKLIELTGGLSNPFYYAYAKPDKEAPEEMVYKAECIRSQSEGDIARRRELVKQIAKKLAYDFGEAYFPLDDDDLERGLDSYKNFIPLFTFFRNGYPIFKLNRDRIALIPEQYFEDLNRYLEDHQVEAREALVIQWFLDQLPTLGNDYETIRKTYSSPYDYKPLDTYCLDKILKSHPRWKDIILLERHYRQQDFESVHIIRESPWADAETQKNAIEKVANVEVFVGPDWTPWSRSLVDEYYRDFPATADSWYAFQQKVKHFDGFLHYNHSQEESQARPEAINDFYSLRFHWALLTPPLYHVDAALELQYGALGFIIAHEIAHTIDPGWINRDTQVLAGDEDEGQFAEQVECIDHQYGNATFPIVSSNHTFRQPGNQTHEETVADNAAVRAAFRAYRNERRRLYGRVEPKLPGLDAYTPDQLYFVAAAMFHCGEHSDGDLEGYMADEHPIGYIRVNEMMKNSKDFSRAYKCPLNSPMNPEKKCRVWRHKKI</sequence>
<feature type="domain" description="Peptidase M13 N-terminal" evidence="9">
    <location>
        <begin position="8"/>
        <end position="135"/>
    </location>
</feature>
<dbReference type="InterPro" id="IPR008753">
    <property type="entry name" value="Peptidase_M13_N"/>
</dbReference>
<evidence type="ECO:0000256" key="1">
    <source>
        <dbReference type="ARBA" id="ARBA00001947"/>
    </source>
</evidence>
<comment type="caution">
    <text evidence="10">The sequence shown here is derived from an EMBL/GenBank/DDBJ whole genome shotgun (WGS) entry which is preliminary data.</text>
</comment>
<dbReference type="Proteomes" id="UP001177023">
    <property type="component" value="Unassembled WGS sequence"/>
</dbReference>
<keyword evidence="5" id="KW-0378">Hydrolase</keyword>
<reference evidence="10" key="1">
    <citation type="submission" date="2023-06" db="EMBL/GenBank/DDBJ databases">
        <authorList>
            <person name="Delattre M."/>
        </authorList>
    </citation>
    <scope>NUCLEOTIDE SEQUENCE</scope>
    <source>
        <strain evidence="10">AF72</strain>
    </source>
</reference>
<dbReference type="Pfam" id="PF01431">
    <property type="entry name" value="Peptidase_M13"/>
    <property type="match status" value="1"/>
</dbReference>
<keyword evidence="11" id="KW-1185">Reference proteome</keyword>
<keyword evidence="7" id="KW-0482">Metalloprotease</keyword>
<dbReference type="Gene3D" id="3.40.390.10">
    <property type="entry name" value="Collagenase (Catalytic Domain)"/>
    <property type="match status" value="1"/>
</dbReference>
<dbReference type="GO" id="GO:0046872">
    <property type="term" value="F:metal ion binding"/>
    <property type="evidence" value="ECO:0007669"/>
    <property type="project" value="UniProtKB-KW"/>
</dbReference>
<dbReference type="InterPro" id="IPR018497">
    <property type="entry name" value="Peptidase_M13_C"/>
</dbReference>
<dbReference type="PANTHER" id="PTHR11733:SF237">
    <property type="entry name" value="NEPRILYSIN-LIKE 4"/>
    <property type="match status" value="1"/>
</dbReference>
<proteinExistence type="inferred from homology"/>
<comment type="cofactor">
    <cofactor evidence="1">
        <name>Zn(2+)</name>
        <dbReference type="ChEBI" id="CHEBI:29105"/>
    </cofactor>
</comment>
<feature type="domain" description="Peptidase M13 C-terminal" evidence="8">
    <location>
        <begin position="389"/>
        <end position="588"/>
    </location>
</feature>
<evidence type="ECO:0000259" key="9">
    <source>
        <dbReference type="Pfam" id="PF05649"/>
    </source>
</evidence>
<evidence type="ECO:0000256" key="3">
    <source>
        <dbReference type="ARBA" id="ARBA00022670"/>
    </source>
</evidence>
<dbReference type="PROSITE" id="PS51885">
    <property type="entry name" value="NEPRILYSIN"/>
    <property type="match status" value="1"/>
</dbReference>
<accession>A0AA36CFQ9</accession>
<dbReference type="GO" id="GO:0016485">
    <property type="term" value="P:protein processing"/>
    <property type="evidence" value="ECO:0007669"/>
    <property type="project" value="TreeGrafter"/>
</dbReference>
<dbReference type="Pfam" id="PF05649">
    <property type="entry name" value="Peptidase_M13_N"/>
    <property type="match status" value="1"/>
</dbReference>
<comment type="similarity">
    <text evidence="2">Belongs to the peptidase M13 family.</text>
</comment>
<keyword evidence="6" id="KW-0862">Zinc</keyword>
<keyword evidence="3" id="KW-0645">Protease</keyword>
<evidence type="ECO:0000256" key="4">
    <source>
        <dbReference type="ARBA" id="ARBA00022723"/>
    </source>
</evidence>
<evidence type="ECO:0000256" key="2">
    <source>
        <dbReference type="ARBA" id="ARBA00007357"/>
    </source>
</evidence>
<evidence type="ECO:0000256" key="6">
    <source>
        <dbReference type="ARBA" id="ARBA00022833"/>
    </source>
</evidence>
<organism evidence="10 11">
    <name type="scientific">Mesorhabditis spiculigera</name>
    <dbReference type="NCBI Taxonomy" id="96644"/>
    <lineage>
        <taxon>Eukaryota</taxon>
        <taxon>Metazoa</taxon>
        <taxon>Ecdysozoa</taxon>
        <taxon>Nematoda</taxon>
        <taxon>Chromadorea</taxon>
        <taxon>Rhabditida</taxon>
        <taxon>Rhabditina</taxon>
        <taxon>Rhabditomorpha</taxon>
        <taxon>Rhabditoidea</taxon>
        <taxon>Rhabditidae</taxon>
        <taxon>Mesorhabditinae</taxon>
        <taxon>Mesorhabditis</taxon>
    </lineage>
</organism>
<dbReference type="InterPro" id="IPR000718">
    <property type="entry name" value="Peptidase_M13"/>
</dbReference>
<dbReference type="GO" id="GO:0005886">
    <property type="term" value="C:plasma membrane"/>
    <property type="evidence" value="ECO:0007669"/>
    <property type="project" value="TreeGrafter"/>
</dbReference>
<name>A0AA36CFQ9_9BILA</name>
<evidence type="ECO:0000256" key="7">
    <source>
        <dbReference type="ARBA" id="ARBA00023049"/>
    </source>
</evidence>
<feature type="non-terminal residue" evidence="10">
    <location>
        <position position="594"/>
    </location>
</feature>
<evidence type="ECO:0000313" key="11">
    <source>
        <dbReference type="Proteomes" id="UP001177023"/>
    </source>
</evidence>
<dbReference type="EMBL" id="CATQJA010001494">
    <property type="protein sequence ID" value="CAJ0567495.1"/>
    <property type="molecule type" value="Genomic_DNA"/>
</dbReference>
<dbReference type="PANTHER" id="PTHR11733">
    <property type="entry name" value="ZINC METALLOPROTEASE FAMILY M13 NEPRILYSIN-RELATED"/>
    <property type="match status" value="1"/>
</dbReference>
<dbReference type="GO" id="GO:0004222">
    <property type="term" value="F:metalloendopeptidase activity"/>
    <property type="evidence" value="ECO:0007669"/>
    <property type="project" value="InterPro"/>
</dbReference>
<dbReference type="SUPFAM" id="SSF55486">
    <property type="entry name" value="Metalloproteases ('zincins'), catalytic domain"/>
    <property type="match status" value="1"/>
</dbReference>
<keyword evidence="4" id="KW-0479">Metal-binding</keyword>